<dbReference type="GO" id="GO:0020037">
    <property type="term" value="F:heme binding"/>
    <property type="evidence" value="ECO:0007669"/>
    <property type="project" value="TreeGrafter"/>
</dbReference>
<organism evidence="4">
    <name type="scientific">Muribaculaceae bacterium Z82</name>
    <dbReference type="NCBI Taxonomy" id="2304548"/>
    <lineage>
        <taxon>Bacteria</taxon>
        <taxon>Pseudomonadati</taxon>
        <taxon>Bacteroidota</taxon>
        <taxon>Bacteroidia</taxon>
        <taxon>Bacteroidales</taxon>
        <taxon>Muribaculaceae</taxon>
    </lineage>
</organism>
<dbReference type="Pfam" id="PF00174">
    <property type="entry name" value="Oxidored_molyb"/>
    <property type="match status" value="1"/>
</dbReference>
<comment type="caution">
    <text evidence="4">The sequence shown here is derived from an EMBL/GenBank/DDBJ whole genome shotgun (WGS) entry which is preliminary data.</text>
</comment>
<dbReference type="Gene3D" id="2.60.40.650">
    <property type="match status" value="1"/>
</dbReference>
<feature type="region of interest" description="Disordered" evidence="1">
    <location>
        <begin position="34"/>
        <end position="63"/>
    </location>
</feature>
<dbReference type="SUPFAM" id="SSF81296">
    <property type="entry name" value="E set domains"/>
    <property type="match status" value="1"/>
</dbReference>
<dbReference type="SUPFAM" id="SSF48695">
    <property type="entry name" value="Multiheme cytochromes"/>
    <property type="match status" value="1"/>
</dbReference>
<feature type="signal peptide" evidence="2">
    <location>
        <begin position="1"/>
        <end position="26"/>
    </location>
</feature>
<dbReference type="Gene3D" id="3.90.420.10">
    <property type="entry name" value="Oxidoreductase, molybdopterin-binding domain"/>
    <property type="match status" value="1"/>
</dbReference>
<name>A0A7C9JNU7_9BACT</name>
<protein>
    <recommendedName>
        <fullName evidence="3">Oxidoreductase molybdopterin-binding domain-containing protein</fullName>
    </recommendedName>
</protein>
<dbReference type="SUPFAM" id="SSF56524">
    <property type="entry name" value="Oxidoreductase molybdopterin-binding domain"/>
    <property type="match status" value="1"/>
</dbReference>
<evidence type="ECO:0000256" key="2">
    <source>
        <dbReference type="SAM" id="SignalP"/>
    </source>
</evidence>
<evidence type="ECO:0000313" key="4">
    <source>
        <dbReference type="EMBL" id="NBI35038.1"/>
    </source>
</evidence>
<keyword evidence="2" id="KW-0732">Signal</keyword>
<dbReference type="InterPro" id="IPR014756">
    <property type="entry name" value="Ig_E-set"/>
</dbReference>
<dbReference type="GO" id="GO:0008482">
    <property type="term" value="F:sulfite oxidase activity"/>
    <property type="evidence" value="ECO:0007669"/>
    <property type="project" value="TreeGrafter"/>
</dbReference>
<proteinExistence type="predicted"/>
<dbReference type="PANTHER" id="PTHR19372:SF7">
    <property type="entry name" value="SULFITE OXIDASE, MITOCHONDRIAL"/>
    <property type="match status" value="1"/>
</dbReference>
<feature type="domain" description="Oxidoreductase molybdopterin-binding" evidence="3">
    <location>
        <begin position="261"/>
        <end position="405"/>
    </location>
</feature>
<feature type="compositionally biased region" description="Low complexity" evidence="1">
    <location>
        <begin position="42"/>
        <end position="54"/>
    </location>
</feature>
<dbReference type="InterPro" id="IPR000572">
    <property type="entry name" value="OxRdtase_Mopterin-bd_dom"/>
</dbReference>
<dbReference type="EMBL" id="QWKH01000067">
    <property type="protein sequence ID" value="NBI35038.1"/>
    <property type="molecule type" value="Genomic_DNA"/>
</dbReference>
<evidence type="ECO:0000259" key="3">
    <source>
        <dbReference type="Pfam" id="PF00174"/>
    </source>
</evidence>
<dbReference type="GO" id="GO:0006790">
    <property type="term" value="P:sulfur compound metabolic process"/>
    <property type="evidence" value="ECO:0007669"/>
    <property type="project" value="TreeGrafter"/>
</dbReference>
<evidence type="ECO:0000256" key="1">
    <source>
        <dbReference type="SAM" id="MobiDB-lite"/>
    </source>
</evidence>
<dbReference type="InterPro" id="IPR036374">
    <property type="entry name" value="OxRdtase_Mopterin-bd_sf"/>
</dbReference>
<gene>
    <name evidence="4" type="ORF">D1639_08375</name>
</gene>
<sequence length="529" mass="57509">MRKKGLKKAAIAAVALSLTLSVFAIAGCANQPAPKGDAADTAPKTEQPAAAAAEPEVDKADDKAANTAADTFAMPGDFQNKDAGSFTETDYNVDFINDGNRGCSACHTDLYDVMGDLSPIQHVLSSPAGYGQTYDNFANDCMACHRYNVKFGGPRLSAVLHASHYANPTFTDEQNGNCWSCHATNLAGEMVMWDEYKYSAEMAGYGDSADPSVAEQWLQLRQWNNNSLIDVVLDRDLTVDVQLSQPMLDEKDMFIADNYLIPQFTEQNYELKIVGANEDKTLTLADLKAMPQTEITATQICMTNPVNGTMIGNIPVKGVKVEDFIEAIGGIPEGKISLACAGDDGWGHECSIQFLIDQGAVLALEMWGHELSTDQGYPLTMVIPGVGGAFWDKWISTITFGENEKAVAGTWPYMAAFPDGFQGVQSSGWFSPNKDGLEYKVGEPVEIKGYVFDNANMGHTMEAVAFSADYGHNWTTIEIPDSFDQGQWVIWEGTWTPETAGTYVLQVKTIDSEGSEPYRPASVIVKVTE</sequence>
<reference evidence="4" key="1">
    <citation type="submission" date="2018-08" db="EMBL/GenBank/DDBJ databases">
        <title>Murine metabolic-syndrome-specific gut microbial biobank.</title>
        <authorList>
            <person name="Liu C."/>
        </authorList>
    </citation>
    <scope>NUCLEOTIDE SEQUENCE [LARGE SCALE GENOMIC DNA]</scope>
    <source>
        <strain evidence="4">Z82</strain>
    </source>
</reference>
<dbReference type="GO" id="GO:0043546">
    <property type="term" value="F:molybdopterin cofactor binding"/>
    <property type="evidence" value="ECO:0007669"/>
    <property type="project" value="TreeGrafter"/>
</dbReference>
<dbReference type="InterPro" id="IPR036280">
    <property type="entry name" value="Multihaem_cyt_sf"/>
</dbReference>
<accession>A0A7C9JNU7</accession>
<dbReference type="AlphaFoldDB" id="A0A7C9JNU7"/>
<feature type="chain" id="PRO_5028927386" description="Oxidoreductase molybdopterin-binding domain-containing protein" evidence="2">
    <location>
        <begin position="27"/>
        <end position="529"/>
    </location>
</feature>
<dbReference type="PROSITE" id="PS51257">
    <property type="entry name" value="PROKAR_LIPOPROTEIN"/>
    <property type="match status" value="1"/>
</dbReference>
<dbReference type="PANTHER" id="PTHR19372">
    <property type="entry name" value="SULFITE REDUCTASE"/>
    <property type="match status" value="1"/>
</dbReference>